<evidence type="ECO:0000256" key="3">
    <source>
        <dbReference type="ARBA" id="ARBA00022723"/>
    </source>
</evidence>
<keyword evidence="3" id="KW-0479">Metal-binding</keyword>
<feature type="domain" description="Rrn7/TAF1B C-terminal cyclin" evidence="12">
    <location>
        <begin position="308"/>
        <end position="496"/>
    </location>
</feature>
<keyword evidence="8" id="KW-0804">Transcription</keyword>
<dbReference type="PANTHER" id="PTHR31576:SF2">
    <property type="entry name" value="TATA BOX-BINDING PROTEIN-ASSOCIATED FACTOR RNA POLYMERASE I SUBUNIT B"/>
    <property type="match status" value="1"/>
</dbReference>
<protein>
    <recommendedName>
        <fullName evidence="15">RRN7-type domain-containing protein</fullName>
    </recommendedName>
</protein>
<feature type="compositionally biased region" description="Basic and acidic residues" evidence="10">
    <location>
        <begin position="206"/>
        <end position="217"/>
    </location>
</feature>
<dbReference type="InterPro" id="IPR048540">
    <property type="entry name" value="Rrn7_cyclin_N"/>
</dbReference>
<keyword evidence="6" id="KW-0805">Transcription regulation</keyword>
<evidence type="ECO:0000259" key="11">
    <source>
        <dbReference type="Pfam" id="PF20644"/>
    </source>
</evidence>
<proteinExistence type="inferred from homology"/>
<evidence type="ECO:0000256" key="7">
    <source>
        <dbReference type="ARBA" id="ARBA00023125"/>
    </source>
</evidence>
<evidence type="ECO:0000256" key="5">
    <source>
        <dbReference type="ARBA" id="ARBA00022833"/>
    </source>
</evidence>
<evidence type="ECO:0000259" key="12">
    <source>
        <dbReference type="Pfam" id="PF20645"/>
    </source>
</evidence>
<dbReference type="Pfam" id="PF20644">
    <property type="entry name" value="Rrn7_cyclin_N"/>
    <property type="match status" value="1"/>
</dbReference>
<feature type="domain" description="Rrn7/TAF1B N-terminal cyclin" evidence="11">
    <location>
        <begin position="88"/>
        <end position="282"/>
    </location>
</feature>
<evidence type="ECO:0000256" key="9">
    <source>
        <dbReference type="ARBA" id="ARBA00023242"/>
    </source>
</evidence>
<dbReference type="Proteomes" id="UP001329825">
    <property type="component" value="Chromosome 5"/>
</dbReference>
<keyword evidence="7" id="KW-0238">DNA-binding</keyword>
<keyword evidence="4" id="KW-0863">Zinc-finger</keyword>
<keyword evidence="9" id="KW-0539">Nucleus</keyword>
<feature type="compositionally biased region" description="Basic and acidic residues" evidence="10">
    <location>
        <begin position="161"/>
        <end position="193"/>
    </location>
</feature>
<feature type="compositionally biased region" description="Polar residues" evidence="10">
    <location>
        <begin position="720"/>
        <end position="731"/>
    </location>
</feature>
<evidence type="ECO:0000256" key="4">
    <source>
        <dbReference type="ARBA" id="ARBA00022771"/>
    </source>
</evidence>
<evidence type="ECO:0000313" key="14">
    <source>
        <dbReference type="Proteomes" id="UP001329825"/>
    </source>
</evidence>
<dbReference type="InterPro" id="IPR033599">
    <property type="entry name" value="TAF1B/Rrn7"/>
</dbReference>
<gene>
    <name evidence="13" type="ORF">IL334_004266</name>
</gene>
<feature type="region of interest" description="Disordered" evidence="10">
    <location>
        <begin position="52"/>
        <end position="73"/>
    </location>
</feature>
<accession>A0ABZ1CZV6</accession>
<feature type="compositionally biased region" description="Basic and acidic residues" evidence="10">
    <location>
        <begin position="665"/>
        <end position="682"/>
    </location>
</feature>
<dbReference type="RefSeq" id="XP_062792038.1">
    <property type="nucleotide sequence ID" value="XM_062935987.1"/>
</dbReference>
<evidence type="ECO:0000256" key="8">
    <source>
        <dbReference type="ARBA" id="ARBA00023163"/>
    </source>
</evidence>
<feature type="region of interest" description="Disordered" evidence="10">
    <location>
        <begin position="639"/>
        <end position="753"/>
    </location>
</feature>
<name>A0ABZ1CZV6_9TREE</name>
<sequence length="753" mass="85532">MARACSICGSRKWRKDKVTGNAICEDGHVQQDYRAETQDLEIGGPRHQLTRRKAARIGPRRNKRRDEGRANPNFYHGSEAEYLRIQALQLLLRLQVQAISKLWSLPDAFEVIVRDLWACQLSLSSLPPLPDSSMHSRPSSPSPPPVTTKHGQSSQLDIETVDSHSGSENEKYDSVSESGKEEGSESESDRETDIDVDPEILEQIEGSDKEEERLHDVDDAENNHTMTGGKDKWKTRRKKKLKISDTVITVVMGLWILRIPIIGVDIENAINEMKIPYIDFYHTTYLSEEMKRHINRDIMISLSPLRSPSPLHIHRSCKSFSRILDKRYGIHIPEINVHPVIWRIVSSLGGTPTTYVQVARLLTMLDTNLSLTEREINTFWRKDRSKPKLYQSDDDSDDLHDKRKMEIYERTALYQDVLAPEVAVVSAWIMIMKMIYGLDGIPRQAILKSDPAIGLATSKKWVDELKDRLDNGVFKGNKKDLERHNFNAMDNEDIDAFLVKAEKVLIDHRTEPNDVTPFPLPNPLKLTDPLIIPNSWANFHSTLQPSNLIAHTPIQANLGINKFLPLMPGEKVLSFPSNDPTVDLPSDFEVILSAGSEIIGWDKKEVLIAVEVLEKRLEKLRPRDQRGRKGVVASDNEMWESKSVTADSSRSRSRSRSRPVTHRAVSRESIRSRTNMRSREQSVSRTQSRESSLSRTQSEDKNKNRETSLNRTLRSREPSLSRTASVNRTNSLRGNLRNQGGTGGGMKNSKSFS</sequence>
<evidence type="ECO:0000256" key="2">
    <source>
        <dbReference type="ARBA" id="ARBA00006899"/>
    </source>
</evidence>
<dbReference type="EMBL" id="CP141885">
    <property type="protein sequence ID" value="WRT67298.1"/>
    <property type="molecule type" value="Genomic_DNA"/>
</dbReference>
<feature type="compositionally biased region" description="Basic residues" evidence="10">
    <location>
        <begin position="52"/>
        <end position="63"/>
    </location>
</feature>
<comment type="subcellular location">
    <subcellularLocation>
        <location evidence="1">Nucleus</location>
        <location evidence="1">Nucleolus</location>
    </subcellularLocation>
</comment>
<feature type="compositionally biased region" description="Basic residues" evidence="10">
    <location>
        <begin position="651"/>
        <end position="661"/>
    </location>
</feature>
<evidence type="ECO:0008006" key="15">
    <source>
        <dbReference type="Google" id="ProtNLM"/>
    </source>
</evidence>
<organism evidence="13 14">
    <name type="scientific">Kwoniella shivajii</name>
    <dbReference type="NCBI Taxonomy" id="564305"/>
    <lineage>
        <taxon>Eukaryota</taxon>
        <taxon>Fungi</taxon>
        <taxon>Dikarya</taxon>
        <taxon>Basidiomycota</taxon>
        <taxon>Agaricomycotina</taxon>
        <taxon>Tremellomycetes</taxon>
        <taxon>Tremellales</taxon>
        <taxon>Cryptococcaceae</taxon>
        <taxon>Kwoniella</taxon>
    </lineage>
</organism>
<evidence type="ECO:0000256" key="10">
    <source>
        <dbReference type="SAM" id="MobiDB-lite"/>
    </source>
</evidence>
<feature type="compositionally biased region" description="Polar residues" evidence="10">
    <location>
        <begin position="683"/>
        <end position="696"/>
    </location>
</feature>
<feature type="compositionally biased region" description="Low complexity" evidence="10">
    <location>
        <begin position="129"/>
        <end position="139"/>
    </location>
</feature>
<dbReference type="InterPro" id="IPR048538">
    <property type="entry name" value="Rrn7_cyclin_C"/>
</dbReference>
<keyword evidence="5" id="KW-0862">Zinc</keyword>
<feature type="compositionally biased region" description="Basic and acidic residues" evidence="10">
    <location>
        <begin position="697"/>
        <end position="719"/>
    </location>
</feature>
<dbReference type="GeneID" id="87956397"/>
<feature type="region of interest" description="Disordered" evidence="10">
    <location>
        <begin position="129"/>
        <end position="235"/>
    </location>
</feature>
<reference evidence="13 14" key="1">
    <citation type="submission" date="2024-01" db="EMBL/GenBank/DDBJ databases">
        <title>Comparative genomics of Cryptococcus and Kwoniella reveals pathogenesis evolution and contrasting modes of karyotype evolution via chromosome fusion or intercentromeric recombination.</title>
        <authorList>
            <person name="Coelho M.A."/>
            <person name="David-Palma M."/>
            <person name="Shea T."/>
            <person name="Bowers K."/>
            <person name="McGinley-Smith S."/>
            <person name="Mohammad A.W."/>
            <person name="Gnirke A."/>
            <person name="Yurkov A.M."/>
            <person name="Nowrousian M."/>
            <person name="Sun S."/>
            <person name="Cuomo C.A."/>
            <person name="Heitman J."/>
        </authorList>
    </citation>
    <scope>NUCLEOTIDE SEQUENCE [LARGE SCALE GENOMIC DNA]</scope>
    <source>
        <strain evidence="13">CBS 11374</strain>
    </source>
</reference>
<evidence type="ECO:0000256" key="6">
    <source>
        <dbReference type="ARBA" id="ARBA00023015"/>
    </source>
</evidence>
<keyword evidence="14" id="KW-1185">Reference proteome</keyword>
<evidence type="ECO:0000313" key="13">
    <source>
        <dbReference type="EMBL" id="WRT67298.1"/>
    </source>
</evidence>
<comment type="similarity">
    <text evidence="2">Belongs to the RRN7/TAF1B family.</text>
</comment>
<dbReference type="Pfam" id="PF20645">
    <property type="entry name" value="Rrn7_cyclin_C"/>
    <property type="match status" value="1"/>
</dbReference>
<dbReference type="PANTHER" id="PTHR31576">
    <property type="entry name" value="TATA BOX-BINDING PROTEIN-ASSOCIATED FACTOR RNA POLYMERASE I SUBUNIT B"/>
    <property type="match status" value="1"/>
</dbReference>
<evidence type="ECO:0000256" key="1">
    <source>
        <dbReference type="ARBA" id="ARBA00004604"/>
    </source>
</evidence>